<reference evidence="1 2" key="1">
    <citation type="submission" date="2016-02" db="EMBL/GenBank/DDBJ databases">
        <title>Discovery of a natural microsporidian pathogen with a broad tissue tropism in Caenorhabditis elegans.</title>
        <authorList>
            <person name="Luallen R.J."/>
            <person name="Reinke A.W."/>
            <person name="Tong L."/>
            <person name="Botts M.R."/>
            <person name="Felix M.-A."/>
            <person name="Troemel E.R."/>
        </authorList>
    </citation>
    <scope>NUCLEOTIDE SEQUENCE [LARGE SCALE GENOMIC DNA]</scope>
    <source>
        <strain evidence="1 2">JUm2807</strain>
    </source>
</reference>
<dbReference type="EMBL" id="LTDL01000030">
    <property type="protein sequence ID" value="OAG30431.1"/>
    <property type="molecule type" value="Genomic_DNA"/>
</dbReference>
<accession>A0A177EG09</accession>
<sequence length="547" mass="60646">MVVGCSDEESAPEHRIWHIVSPYTKQTIEFFALSGRRGFLNELETTEVDGEDHICDYQGTEMTLYLSKYKLSTIPDVLVQGILFKDLTIVTTGDCDNLVGPVVLEKILKAFGTIDATTLTFNNQVSDKEAVTIEPLDWYIRRYGDVAPTFRCILNNVATLRIFSHEVPGIRWIQERVDLSNCRIDLEIVGYLELENLKLVDDFNADWIKSLTLGDIDQLDSLDCQLLQGDTLPDILDIYTWATLKPVVSDQIIQNIFANDWAGLAIPVSVWNQLMAQRGQSKKITAWELAIHVEGGTTIPIPEAKSTLLHQVKNLKIVFINDNEPVTVSDLKQTLEWVSTENVGLVSLNISAYDKSPELTAFARSHTIEITTNPNIKCIVVCGVDCTPPPEEGEYRKNIVCLSLEAWELFGSGKLADELTRTQTDLSALSPELQAMITNYGGADIGGDDGLCPICNNTLNDFKETNPNVTLCILDQPQHITCAGCLDGLVTGGRIDGFISCPECRTENMVPLVKHRIERNSQGVFVVTMLTSPPALSFPSEQPQPAL</sequence>
<proteinExistence type="predicted"/>
<evidence type="ECO:0008006" key="3">
    <source>
        <dbReference type="Google" id="ProtNLM"/>
    </source>
</evidence>
<dbReference type="Proteomes" id="UP000185944">
    <property type="component" value="Unassembled WGS sequence"/>
</dbReference>
<dbReference type="AlphaFoldDB" id="A0A177EG09"/>
<keyword evidence="2" id="KW-1185">Reference proteome</keyword>
<name>A0A177EG09_9MICR</name>
<comment type="caution">
    <text evidence="1">The sequence shown here is derived from an EMBL/GenBank/DDBJ whole genome shotgun (WGS) entry which is preliminary data.</text>
</comment>
<dbReference type="VEuPathDB" id="MicrosporidiaDB:NEDG_02249"/>
<gene>
    <name evidence="1" type="ORF">NEDG_02249</name>
</gene>
<protein>
    <recommendedName>
        <fullName evidence="3">RING-type domain-containing protein</fullName>
    </recommendedName>
</protein>
<dbReference type="SUPFAM" id="SSF57850">
    <property type="entry name" value="RING/U-box"/>
    <property type="match status" value="1"/>
</dbReference>
<dbReference type="Gene3D" id="3.30.40.10">
    <property type="entry name" value="Zinc/RING finger domain, C3HC4 (zinc finger)"/>
    <property type="match status" value="1"/>
</dbReference>
<dbReference type="RefSeq" id="XP_067544690.1">
    <property type="nucleotide sequence ID" value="XM_067689667.1"/>
</dbReference>
<dbReference type="GeneID" id="93648599"/>
<dbReference type="InterPro" id="IPR013083">
    <property type="entry name" value="Znf_RING/FYVE/PHD"/>
</dbReference>
<evidence type="ECO:0000313" key="2">
    <source>
        <dbReference type="Proteomes" id="UP000185944"/>
    </source>
</evidence>
<evidence type="ECO:0000313" key="1">
    <source>
        <dbReference type="EMBL" id="OAG30431.1"/>
    </source>
</evidence>
<organism evidence="1 2">
    <name type="scientific">Nematocida displodere</name>
    <dbReference type="NCBI Taxonomy" id="1805483"/>
    <lineage>
        <taxon>Eukaryota</taxon>
        <taxon>Fungi</taxon>
        <taxon>Fungi incertae sedis</taxon>
        <taxon>Microsporidia</taxon>
        <taxon>Nematocida</taxon>
    </lineage>
</organism>